<reference evidence="2 3" key="1">
    <citation type="journal article" date="2019" name="Genome Biol. Evol.">
        <title>Insights into the evolution of the New World diploid cottons (Gossypium, subgenus Houzingenia) based on genome sequencing.</title>
        <authorList>
            <person name="Grover C.E."/>
            <person name="Arick M.A. 2nd"/>
            <person name="Thrash A."/>
            <person name="Conover J.L."/>
            <person name="Sanders W.S."/>
            <person name="Peterson D.G."/>
            <person name="Frelichowski J.E."/>
            <person name="Scheffler J.A."/>
            <person name="Scheffler B.E."/>
            <person name="Wendel J.F."/>
        </authorList>
    </citation>
    <scope>NUCLEOTIDE SEQUENCE [LARGE SCALE GENOMIC DNA]</scope>
    <source>
        <strain evidence="2">27</strain>
        <tissue evidence="2">Leaf</tissue>
    </source>
</reference>
<keyword evidence="1" id="KW-1133">Transmembrane helix</keyword>
<keyword evidence="3" id="KW-1185">Reference proteome</keyword>
<feature type="transmembrane region" description="Helical" evidence="1">
    <location>
        <begin position="6"/>
        <end position="25"/>
    </location>
</feature>
<dbReference type="EMBL" id="JABFAC010000004">
    <property type="protein sequence ID" value="MBA0610967.1"/>
    <property type="molecule type" value="Genomic_DNA"/>
</dbReference>
<name>A0A7J8RAU7_GOSDV</name>
<gene>
    <name evidence="2" type="ORF">Godav_011694</name>
</gene>
<evidence type="ECO:0000313" key="3">
    <source>
        <dbReference type="Proteomes" id="UP000593561"/>
    </source>
</evidence>
<proteinExistence type="predicted"/>
<dbReference type="AlphaFoldDB" id="A0A7J8RAU7"/>
<evidence type="ECO:0000256" key="1">
    <source>
        <dbReference type="SAM" id="Phobius"/>
    </source>
</evidence>
<comment type="caution">
    <text evidence="2">The sequence shown here is derived from an EMBL/GenBank/DDBJ whole genome shotgun (WGS) entry which is preliminary data.</text>
</comment>
<sequence>MIKHEHLLLVHFVVNFLRMLTMTYLKRMKKKMREMMFTFQIMFTLMETIEKGKHLRYQLHSLKLEERNPQRKLEGLQDCPIK</sequence>
<keyword evidence="1" id="KW-0472">Membrane</keyword>
<evidence type="ECO:0000313" key="2">
    <source>
        <dbReference type="EMBL" id="MBA0610967.1"/>
    </source>
</evidence>
<protein>
    <submittedName>
        <fullName evidence="2">Uncharacterized protein</fullName>
    </submittedName>
</protein>
<organism evidence="2 3">
    <name type="scientific">Gossypium davidsonii</name>
    <name type="common">Davidson's cotton</name>
    <name type="synonym">Gossypium klotzschianum subsp. davidsonii</name>
    <dbReference type="NCBI Taxonomy" id="34287"/>
    <lineage>
        <taxon>Eukaryota</taxon>
        <taxon>Viridiplantae</taxon>
        <taxon>Streptophyta</taxon>
        <taxon>Embryophyta</taxon>
        <taxon>Tracheophyta</taxon>
        <taxon>Spermatophyta</taxon>
        <taxon>Magnoliopsida</taxon>
        <taxon>eudicotyledons</taxon>
        <taxon>Gunneridae</taxon>
        <taxon>Pentapetalae</taxon>
        <taxon>rosids</taxon>
        <taxon>malvids</taxon>
        <taxon>Malvales</taxon>
        <taxon>Malvaceae</taxon>
        <taxon>Malvoideae</taxon>
        <taxon>Gossypium</taxon>
    </lineage>
</organism>
<dbReference type="Proteomes" id="UP000593561">
    <property type="component" value="Unassembled WGS sequence"/>
</dbReference>
<keyword evidence="1" id="KW-0812">Transmembrane</keyword>
<accession>A0A7J8RAU7</accession>